<sequence>MGLACIKLTTLKILWKQFLSHMLLHLLCLPRPHFCLIFNARLLPFDGFSPSRSPLDIILKFVGIDLDVQVVMSRSQNPNLKFDIFYNNGFKMNTILMDENNVIWGWGSKQLKGLK</sequence>
<evidence type="ECO:0008006" key="4">
    <source>
        <dbReference type="Google" id="ProtNLM"/>
    </source>
</evidence>
<organism evidence="2 3">
    <name type="scientific">Malus baccata</name>
    <name type="common">Siberian crab apple</name>
    <name type="synonym">Pyrus baccata</name>
    <dbReference type="NCBI Taxonomy" id="106549"/>
    <lineage>
        <taxon>Eukaryota</taxon>
        <taxon>Viridiplantae</taxon>
        <taxon>Streptophyta</taxon>
        <taxon>Embryophyta</taxon>
        <taxon>Tracheophyta</taxon>
        <taxon>Spermatophyta</taxon>
        <taxon>Magnoliopsida</taxon>
        <taxon>eudicotyledons</taxon>
        <taxon>Gunneridae</taxon>
        <taxon>Pentapetalae</taxon>
        <taxon>rosids</taxon>
        <taxon>fabids</taxon>
        <taxon>Rosales</taxon>
        <taxon>Rosaceae</taxon>
        <taxon>Amygdaloideae</taxon>
        <taxon>Maleae</taxon>
        <taxon>Malus</taxon>
    </lineage>
</organism>
<evidence type="ECO:0000313" key="2">
    <source>
        <dbReference type="EMBL" id="TQD84416.1"/>
    </source>
</evidence>
<gene>
    <name evidence="2" type="ORF">C1H46_030029</name>
</gene>
<evidence type="ECO:0000313" key="3">
    <source>
        <dbReference type="Proteomes" id="UP000315295"/>
    </source>
</evidence>
<comment type="caution">
    <text evidence="2">The sequence shown here is derived from an EMBL/GenBank/DDBJ whole genome shotgun (WGS) entry which is preliminary data.</text>
</comment>
<proteinExistence type="predicted"/>
<dbReference type="AlphaFoldDB" id="A0A540LD57"/>
<dbReference type="EMBL" id="VIEB01000638">
    <property type="protein sequence ID" value="TQD84416.1"/>
    <property type="molecule type" value="Genomic_DNA"/>
</dbReference>
<keyword evidence="3" id="KW-1185">Reference proteome</keyword>
<dbReference type="Proteomes" id="UP000315295">
    <property type="component" value="Unassembled WGS sequence"/>
</dbReference>
<protein>
    <recommendedName>
        <fullName evidence="4">Sulfotransferase</fullName>
    </recommendedName>
</protein>
<evidence type="ECO:0000256" key="1">
    <source>
        <dbReference type="SAM" id="SignalP"/>
    </source>
</evidence>
<accession>A0A540LD57</accession>
<reference evidence="2 3" key="1">
    <citation type="journal article" date="2019" name="G3 (Bethesda)">
        <title>Sequencing of a Wild Apple (Malus baccata) Genome Unravels the Differences Between Cultivated and Wild Apple Species Regarding Disease Resistance and Cold Tolerance.</title>
        <authorList>
            <person name="Chen X."/>
        </authorList>
    </citation>
    <scope>NUCLEOTIDE SEQUENCE [LARGE SCALE GENOMIC DNA]</scope>
    <source>
        <strain evidence="3">cv. Shandingzi</strain>
        <tissue evidence="2">Leaves</tissue>
    </source>
</reference>
<name>A0A540LD57_MALBA</name>
<feature type="signal peptide" evidence="1">
    <location>
        <begin position="1"/>
        <end position="20"/>
    </location>
</feature>
<keyword evidence="1" id="KW-0732">Signal</keyword>
<feature type="chain" id="PRO_5021917084" description="Sulfotransferase" evidence="1">
    <location>
        <begin position="21"/>
        <end position="115"/>
    </location>
</feature>